<feature type="compositionally biased region" description="Polar residues" evidence="1">
    <location>
        <begin position="16"/>
        <end position="28"/>
    </location>
</feature>
<dbReference type="Proteomes" id="UP000244336">
    <property type="component" value="Chromosome 2"/>
</dbReference>
<gene>
    <name evidence="2" type="ORF">GQ55_2G250500</name>
</gene>
<evidence type="ECO:0000313" key="3">
    <source>
        <dbReference type="Proteomes" id="UP000244336"/>
    </source>
</evidence>
<dbReference type="AlphaFoldDB" id="A0A2T7ES46"/>
<dbReference type="EMBL" id="CM009750">
    <property type="protein sequence ID" value="PUZ70650.1"/>
    <property type="molecule type" value="Genomic_DNA"/>
</dbReference>
<dbReference type="Gramene" id="PUZ70650">
    <property type="protein sequence ID" value="PUZ70650"/>
    <property type="gene ID" value="GQ55_2G250500"/>
</dbReference>
<feature type="region of interest" description="Disordered" evidence="1">
    <location>
        <begin position="1"/>
        <end position="33"/>
    </location>
</feature>
<name>A0A2T7ES46_9POAL</name>
<proteinExistence type="predicted"/>
<evidence type="ECO:0000313" key="2">
    <source>
        <dbReference type="EMBL" id="PUZ70650.1"/>
    </source>
</evidence>
<keyword evidence="3" id="KW-1185">Reference proteome</keyword>
<protein>
    <submittedName>
        <fullName evidence="2">Uncharacterized protein</fullName>
    </submittedName>
</protein>
<feature type="region of interest" description="Disordered" evidence="1">
    <location>
        <begin position="71"/>
        <end position="102"/>
    </location>
</feature>
<sequence>MQRAGEGGQALPSPRPSVTTARNRQPVLTSDADACSRAHPVTTPTFAIHTRRARTGGLRYARRLHIEASGRGLRARQQRAAPVPPPEPVRHGRRRRRGVKRQKMYGGGGGCCWYASVPTKERSGGHWAAGYGFTCDARSERGARPMGSCDPASGELARSAEDAGGARPSLGVRARASVQLDQRTRGWLRSSTPRPSLEMEAILRSLAATGFPPLIGREESLASPPHVHTG</sequence>
<evidence type="ECO:0000256" key="1">
    <source>
        <dbReference type="SAM" id="MobiDB-lite"/>
    </source>
</evidence>
<feature type="compositionally biased region" description="Basic residues" evidence="1">
    <location>
        <begin position="91"/>
        <end position="102"/>
    </location>
</feature>
<reference evidence="2 3" key="1">
    <citation type="submission" date="2018-04" db="EMBL/GenBank/DDBJ databases">
        <title>WGS assembly of Panicum hallii var. hallii HAL2.</title>
        <authorList>
            <person name="Lovell J."/>
            <person name="Jenkins J."/>
            <person name="Lowry D."/>
            <person name="Mamidi S."/>
            <person name="Sreedasyam A."/>
            <person name="Weng X."/>
            <person name="Barry K."/>
            <person name="Bonette J."/>
            <person name="Campitelli B."/>
            <person name="Daum C."/>
            <person name="Gordon S."/>
            <person name="Gould B."/>
            <person name="Lipzen A."/>
            <person name="MacQueen A."/>
            <person name="Palacio-Mejia J."/>
            <person name="Plott C."/>
            <person name="Shakirov E."/>
            <person name="Shu S."/>
            <person name="Yoshinaga Y."/>
            <person name="Zane M."/>
            <person name="Rokhsar D."/>
            <person name="Grimwood J."/>
            <person name="Schmutz J."/>
            <person name="Juenger T."/>
        </authorList>
    </citation>
    <scope>NUCLEOTIDE SEQUENCE [LARGE SCALE GENOMIC DNA]</scope>
    <source>
        <strain evidence="3">cv. HAL2</strain>
    </source>
</reference>
<accession>A0A2T7ES46</accession>
<organism evidence="2 3">
    <name type="scientific">Panicum hallii var. hallii</name>
    <dbReference type="NCBI Taxonomy" id="1504633"/>
    <lineage>
        <taxon>Eukaryota</taxon>
        <taxon>Viridiplantae</taxon>
        <taxon>Streptophyta</taxon>
        <taxon>Embryophyta</taxon>
        <taxon>Tracheophyta</taxon>
        <taxon>Spermatophyta</taxon>
        <taxon>Magnoliopsida</taxon>
        <taxon>Liliopsida</taxon>
        <taxon>Poales</taxon>
        <taxon>Poaceae</taxon>
        <taxon>PACMAD clade</taxon>
        <taxon>Panicoideae</taxon>
        <taxon>Panicodae</taxon>
        <taxon>Paniceae</taxon>
        <taxon>Panicinae</taxon>
        <taxon>Panicum</taxon>
        <taxon>Panicum sect. Panicum</taxon>
    </lineage>
</organism>